<feature type="region of interest" description="Disordered" evidence="1">
    <location>
        <begin position="562"/>
        <end position="585"/>
    </location>
</feature>
<protein>
    <submittedName>
        <fullName evidence="2">Uncharacterized protein</fullName>
    </submittedName>
</protein>
<feature type="region of interest" description="Disordered" evidence="1">
    <location>
        <begin position="376"/>
        <end position="408"/>
    </location>
</feature>
<evidence type="ECO:0000313" key="2">
    <source>
        <dbReference type="EMBL" id="KAG0017086.1"/>
    </source>
</evidence>
<evidence type="ECO:0000313" key="3">
    <source>
        <dbReference type="Proteomes" id="UP000703661"/>
    </source>
</evidence>
<evidence type="ECO:0000256" key="1">
    <source>
        <dbReference type="SAM" id="MobiDB-lite"/>
    </source>
</evidence>
<accession>A0A9P6T104</accession>
<feature type="compositionally biased region" description="Polar residues" evidence="1">
    <location>
        <begin position="318"/>
        <end position="359"/>
    </location>
</feature>
<feature type="region of interest" description="Disordered" evidence="1">
    <location>
        <begin position="200"/>
        <end position="277"/>
    </location>
</feature>
<organism evidence="2 3">
    <name type="scientific">Entomortierella chlamydospora</name>
    <dbReference type="NCBI Taxonomy" id="101097"/>
    <lineage>
        <taxon>Eukaryota</taxon>
        <taxon>Fungi</taxon>
        <taxon>Fungi incertae sedis</taxon>
        <taxon>Mucoromycota</taxon>
        <taxon>Mortierellomycotina</taxon>
        <taxon>Mortierellomycetes</taxon>
        <taxon>Mortierellales</taxon>
        <taxon>Mortierellaceae</taxon>
        <taxon>Entomortierella</taxon>
    </lineage>
</organism>
<dbReference type="AlphaFoldDB" id="A0A9P6T104"/>
<feature type="compositionally biased region" description="Low complexity" evidence="1">
    <location>
        <begin position="15"/>
        <end position="103"/>
    </location>
</feature>
<feature type="region of interest" description="Disordered" evidence="1">
    <location>
        <begin position="144"/>
        <end position="187"/>
    </location>
</feature>
<sequence>MSHRKGASSSKFGHLFGDASDSSSTSSQSRLSGSGDLYRDPLAALVPPVTATTTTTRGGATAVKATLSPPPSTASASAAASAATSSARNSPPGSGPNSRSSSRLQHNALFSSLTSNDAAGSSLFDSVAPASSTLSAAKRDLLFGEGTSTSGGSSRRTSTPPLSKNNNNSTSGTASSSQQSSRVSTPPIVNTRLTTTALDAEASPLGLPPLNSSFSSGSRLQGNEDDVLSIKSPLSTGTEPLTRTNSQASTKSHESVKSSRSIQSQDTTEDTKRTASVKPILTGATAFISASAGPASPSSARSPRVKGSITTVDHIFNPLTSKQPQHTENTLSKSTTGSSITHQSIETLSRSTPGSSTNPQSIETFQAISRSSSPITSSANVISPPIPVSKSGFERENDDSSPPPISKSRIPVNVSILDDATEAFAKDLLFSPGPVQTTVVNTGTLRSSSFLDSGFSSSRIDTANTAVGSTESMAATAINAGVSIVNPGVGASTVGQTKSLSGFSLGEDVADISNPWMNTLVDSLNQTDLGGAASSKTIYASPDVSEANFMSEAAFSLHSSATTNAGTTTKPTKPTSLSRSTLAPIPSLEEDVGGFNDVFSSMQSDRSTSATTLSISSPLPPGLSPSPSISQPLTGSSSWNVLDAVEAAAMDPDFMGPSALVNQSTDKVLAMMQMPKIALDKDVSAQEVFDNPWE</sequence>
<feature type="compositionally biased region" description="Polar residues" evidence="1">
    <location>
        <begin position="232"/>
        <end position="250"/>
    </location>
</feature>
<feature type="compositionally biased region" description="Low complexity" evidence="1">
    <location>
        <begin position="146"/>
        <end position="185"/>
    </location>
</feature>
<dbReference type="EMBL" id="JAAAID010000473">
    <property type="protein sequence ID" value="KAG0017086.1"/>
    <property type="molecule type" value="Genomic_DNA"/>
</dbReference>
<feature type="compositionally biased region" description="Low complexity" evidence="1">
    <location>
        <begin position="562"/>
        <end position="582"/>
    </location>
</feature>
<reference evidence="2" key="1">
    <citation type="journal article" date="2020" name="Fungal Divers.">
        <title>Resolving the Mortierellaceae phylogeny through synthesis of multi-gene phylogenetics and phylogenomics.</title>
        <authorList>
            <person name="Vandepol N."/>
            <person name="Liber J."/>
            <person name="Desiro A."/>
            <person name="Na H."/>
            <person name="Kennedy M."/>
            <person name="Barry K."/>
            <person name="Grigoriev I.V."/>
            <person name="Miller A.N."/>
            <person name="O'Donnell K."/>
            <person name="Stajich J.E."/>
            <person name="Bonito G."/>
        </authorList>
    </citation>
    <scope>NUCLEOTIDE SEQUENCE</scope>
    <source>
        <strain evidence="2">NRRL 2769</strain>
    </source>
</reference>
<dbReference type="Proteomes" id="UP000703661">
    <property type="component" value="Unassembled WGS sequence"/>
</dbReference>
<feature type="region of interest" description="Disordered" evidence="1">
    <location>
        <begin position="317"/>
        <end position="359"/>
    </location>
</feature>
<keyword evidence="3" id="KW-1185">Reference proteome</keyword>
<feature type="region of interest" description="Disordered" evidence="1">
    <location>
        <begin position="1"/>
        <end position="103"/>
    </location>
</feature>
<feature type="compositionally biased region" description="Low complexity" evidence="1">
    <location>
        <begin position="625"/>
        <end position="634"/>
    </location>
</feature>
<proteinExistence type="predicted"/>
<gene>
    <name evidence="2" type="ORF">BGZ80_008626</name>
</gene>
<comment type="caution">
    <text evidence="2">The sequence shown here is derived from an EMBL/GenBank/DDBJ whole genome shotgun (WGS) entry which is preliminary data.</text>
</comment>
<name>A0A9P6T104_9FUNG</name>
<feature type="compositionally biased region" description="Polar residues" evidence="1">
    <location>
        <begin position="210"/>
        <end position="221"/>
    </location>
</feature>
<feature type="region of interest" description="Disordered" evidence="1">
    <location>
        <begin position="609"/>
        <end position="635"/>
    </location>
</feature>